<dbReference type="InterPro" id="IPR000612">
    <property type="entry name" value="PMP3"/>
</dbReference>
<evidence type="ECO:0000256" key="4">
    <source>
        <dbReference type="ARBA" id="ARBA00022989"/>
    </source>
</evidence>
<evidence type="ECO:0000256" key="2">
    <source>
        <dbReference type="ARBA" id="ARBA00009530"/>
    </source>
</evidence>
<dbReference type="GeneID" id="63913236"/>
<reference evidence="7 8" key="1">
    <citation type="journal article" date="2014" name="BMC Genomics">
        <title>Genome sequencing of four Aureobasidium pullulans varieties: biotechnological potential, stress tolerance, and description of new species.</title>
        <authorList>
            <person name="Gostin Ar C."/>
            <person name="Ohm R.A."/>
            <person name="Kogej T."/>
            <person name="Sonjak S."/>
            <person name="Turk M."/>
            <person name="Zajc J."/>
            <person name="Zalar P."/>
            <person name="Grube M."/>
            <person name="Sun H."/>
            <person name="Han J."/>
            <person name="Sharma A."/>
            <person name="Chiniquy J."/>
            <person name="Ngan C.Y."/>
            <person name="Lipzen A."/>
            <person name="Barry K."/>
            <person name="Grigoriev I.V."/>
            <person name="Gunde-Cimerman N."/>
        </authorList>
    </citation>
    <scope>NUCLEOTIDE SEQUENCE [LARGE SCALE GENOMIC DNA]</scope>
    <source>
        <strain evidence="7 8">CBS 110374</strain>
    </source>
</reference>
<dbReference type="EMBL" id="KL584824">
    <property type="protein sequence ID" value="KEQ67248.1"/>
    <property type="molecule type" value="Genomic_DNA"/>
</dbReference>
<accession>A0A074W354</accession>
<keyword evidence="5 6" id="KW-0472">Membrane</keyword>
<comment type="similarity">
    <text evidence="2">Belongs to the UPF0057 (PMP3) family.</text>
</comment>
<dbReference type="Pfam" id="PF01679">
    <property type="entry name" value="Pmp3"/>
    <property type="match status" value="1"/>
</dbReference>
<sequence>MLRTLCYRISITLLNIFFPPLAVGFLDNFSTDCLVNSILFVCGVLPSHIHGFYVSCVFFSRRHRVRRGVYPGGNKPFIYTDTILNGGVSNSEVRRLAEGDGTRRKKAKSPKG</sequence>
<proteinExistence type="inferred from homology"/>
<dbReference type="AlphaFoldDB" id="A0A074W354"/>
<evidence type="ECO:0000313" key="8">
    <source>
        <dbReference type="Proteomes" id="UP000030672"/>
    </source>
</evidence>
<name>A0A074W354_AURM1</name>
<protein>
    <submittedName>
        <fullName evidence="7">Uncharacterized protein</fullName>
    </submittedName>
</protein>
<dbReference type="HOGENOM" id="CLU_107649_1_0_1"/>
<evidence type="ECO:0000256" key="1">
    <source>
        <dbReference type="ARBA" id="ARBA00004370"/>
    </source>
</evidence>
<evidence type="ECO:0000256" key="3">
    <source>
        <dbReference type="ARBA" id="ARBA00022692"/>
    </source>
</evidence>
<dbReference type="GO" id="GO:0016020">
    <property type="term" value="C:membrane"/>
    <property type="evidence" value="ECO:0007669"/>
    <property type="project" value="UniProtKB-SubCell"/>
</dbReference>
<comment type="subcellular location">
    <subcellularLocation>
        <location evidence="1">Membrane</location>
    </subcellularLocation>
</comment>
<keyword evidence="8" id="KW-1185">Reference proteome</keyword>
<evidence type="ECO:0000256" key="6">
    <source>
        <dbReference type="SAM" id="Phobius"/>
    </source>
</evidence>
<dbReference type="Proteomes" id="UP000030672">
    <property type="component" value="Unassembled WGS sequence"/>
</dbReference>
<organism evidence="7 8">
    <name type="scientific">Aureobasidium melanogenum (strain CBS 110374)</name>
    <name type="common">Aureobasidium pullulans var. melanogenum</name>
    <dbReference type="NCBI Taxonomy" id="1043003"/>
    <lineage>
        <taxon>Eukaryota</taxon>
        <taxon>Fungi</taxon>
        <taxon>Dikarya</taxon>
        <taxon>Ascomycota</taxon>
        <taxon>Pezizomycotina</taxon>
        <taxon>Dothideomycetes</taxon>
        <taxon>Dothideomycetidae</taxon>
        <taxon>Dothideales</taxon>
        <taxon>Saccotheciaceae</taxon>
        <taxon>Aureobasidium</taxon>
    </lineage>
</organism>
<feature type="transmembrane region" description="Helical" evidence="6">
    <location>
        <begin position="38"/>
        <end position="59"/>
    </location>
</feature>
<keyword evidence="4 6" id="KW-1133">Transmembrane helix</keyword>
<evidence type="ECO:0000313" key="7">
    <source>
        <dbReference type="EMBL" id="KEQ67248.1"/>
    </source>
</evidence>
<keyword evidence="3 6" id="KW-0812">Transmembrane</keyword>
<dbReference type="RefSeq" id="XP_040884271.1">
    <property type="nucleotide sequence ID" value="XM_041019863.1"/>
</dbReference>
<gene>
    <name evidence="7" type="ORF">M437DRAFT_38573</name>
</gene>
<evidence type="ECO:0000256" key="5">
    <source>
        <dbReference type="ARBA" id="ARBA00023136"/>
    </source>
</evidence>
<feature type="transmembrane region" description="Helical" evidence="6">
    <location>
        <begin position="7"/>
        <end position="26"/>
    </location>
</feature>